<dbReference type="HAMAP" id="MF_00973">
    <property type="entry name" value="Gluconeogen_factor"/>
    <property type="match status" value="1"/>
</dbReference>
<dbReference type="PANTHER" id="PTHR30135">
    <property type="entry name" value="UNCHARACTERIZED PROTEIN YVCK-RELATED"/>
    <property type="match status" value="1"/>
</dbReference>
<dbReference type="InterPro" id="IPR002882">
    <property type="entry name" value="CofD"/>
</dbReference>
<dbReference type="NCBIfam" id="TIGR01826">
    <property type="entry name" value="CofD_related"/>
    <property type="match status" value="1"/>
</dbReference>
<dbReference type="EMBL" id="MHLA01000015">
    <property type="protein sequence ID" value="OGY99477.1"/>
    <property type="molecule type" value="Genomic_DNA"/>
</dbReference>
<evidence type="ECO:0000256" key="1">
    <source>
        <dbReference type="ARBA" id="ARBA00022490"/>
    </source>
</evidence>
<keyword evidence="1 2" id="KW-0963">Cytoplasm</keyword>
<dbReference type="GO" id="GO:0043743">
    <property type="term" value="F:LPPG:FO 2-phospho-L-lactate transferase activity"/>
    <property type="evidence" value="ECO:0007669"/>
    <property type="project" value="InterPro"/>
</dbReference>
<comment type="subcellular location">
    <subcellularLocation>
        <location evidence="2">Cytoplasm</location>
    </subcellularLocation>
</comment>
<protein>
    <recommendedName>
        <fullName evidence="2">Putative gluconeogenesis factor</fullName>
    </recommendedName>
</protein>
<gene>
    <name evidence="3" type="ORF">A2945_01305</name>
</gene>
<sequence>MRHGKKVKVVCFGGGTGMPSLLRGLKTNPNLDVTAVVSMFDNGGSSGELRDKFGILPPGDILKCLLALAEDDASARKILLRRISHERFPGHTGGNVLLMGLEKVYEDYRDAVRALGQILSVQGTVVPVALTQGVLCAEHADGFVSKGEVGVDKHLFEGREIKRLFLEPHVEASPDALEAIRNADVLCAGPGSFYTSVMPNFLPRGVREGVQASHAPLIFIANLLAEGRGMQGYAVPRVVETFERYAGRKADAVVVNTKVPNANVLARYAAEYKYPLRIGIEESGGPARNANASVAGGLDPRFVSEDLWLDEGIARHDSERLAEVVSKIIEKMVK</sequence>
<comment type="similarity">
    <text evidence="2">Belongs to the gluconeogenesis factor family.</text>
</comment>
<accession>A0A1G2CGD8</accession>
<dbReference type="Gene3D" id="3.40.50.10680">
    <property type="entry name" value="CofD-like domains"/>
    <property type="match status" value="1"/>
</dbReference>
<evidence type="ECO:0000313" key="4">
    <source>
        <dbReference type="Proteomes" id="UP000178880"/>
    </source>
</evidence>
<dbReference type="InterPro" id="IPR010119">
    <property type="entry name" value="Gluconeogen_factor"/>
</dbReference>
<reference evidence="3 4" key="1">
    <citation type="journal article" date="2016" name="Nat. Commun.">
        <title>Thousands of microbial genomes shed light on interconnected biogeochemical processes in an aquifer system.</title>
        <authorList>
            <person name="Anantharaman K."/>
            <person name="Brown C.T."/>
            <person name="Hug L.A."/>
            <person name="Sharon I."/>
            <person name="Castelle C.J."/>
            <person name="Probst A.J."/>
            <person name="Thomas B.C."/>
            <person name="Singh A."/>
            <person name="Wilkins M.J."/>
            <person name="Karaoz U."/>
            <person name="Brodie E.L."/>
            <person name="Williams K.H."/>
            <person name="Hubbard S.S."/>
            <person name="Banfield J.F."/>
        </authorList>
    </citation>
    <scope>NUCLEOTIDE SEQUENCE [LARGE SCALE GENOMIC DNA]</scope>
</reference>
<dbReference type="GO" id="GO:0005737">
    <property type="term" value="C:cytoplasm"/>
    <property type="evidence" value="ECO:0007669"/>
    <property type="project" value="UniProtKB-SubCell"/>
</dbReference>
<dbReference type="STRING" id="1798650.A2945_01305"/>
<dbReference type="CDD" id="cd07187">
    <property type="entry name" value="YvcK_like"/>
    <property type="match status" value="1"/>
</dbReference>
<organism evidence="3 4">
    <name type="scientific">Candidatus Liptonbacteria bacterium RIFCSPLOWO2_01_FULL_52_25</name>
    <dbReference type="NCBI Taxonomy" id="1798650"/>
    <lineage>
        <taxon>Bacteria</taxon>
        <taxon>Candidatus Liptoniibacteriota</taxon>
    </lineage>
</organism>
<dbReference type="GO" id="GO:0008360">
    <property type="term" value="P:regulation of cell shape"/>
    <property type="evidence" value="ECO:0007669"/>
    <property type="project" value="UniProtKB-UniRule"/>
</dbReference>
<dbReference type="AlphaFoldDB" id="A0A1G2CGD8"/>
<dbReference type="SUPFAM" id="SSF142338">
    <property type="entry name" value="CofD-like"/>
    <property type="match status" value="1"/>
</dbReference>
<proteinExistence type="inferred from homology"/>
<evidence type="ECO:0000256" key="2">
    <source>
        <dbReference type="HAMAP-Rule" id="MF_00973"/>
    </source>
</evidence>
<comment type="caution">
    <text evidence="3">The sequence shown here is derived from an EMBL/GenBank/DDBJ whole genome shotgun (WGS) entry which is preliminary data.</text>
</comment>
<evidence type="ECO:0000313" key="3">
    <source>
        <dbReference type="EMBL" id="OGY99477.1"/>
    </source>
</evidence>
<dbReference type="InterPro" id="IPR038136">
    <property type="entry name" value="CofD-like_dom_sf"/>
</dbReference>
<dbReference type="Pfam" id="PF01933">
    <property type="entry name" value="CofD"/>
    <property type="match status" value="1"/>
</dbReference>
<name>A0A1G2CGD8_9BACT</name>
<dbReference type="PANTHER" id="PTHR30135:SF3">
    <property type="entry name" value="GLUCONEOGENESIS FACTOR-RELATED"/>
    <property type="match status" value="1"/>
</dbReference>
<comment type="function">
    <text evidence="2">Required for morphogenesis under gluconeogenic growth conditions.</text>
</comment>
<dbReference type="Proteomes" id="UP000178880">
    <property type="component" value="Unassembled WGS sequence"/>
</dbReference>